<dbReference type="GeneID" id="118415317"/>
<evidence type="ECO:0000256" key="8">
    <source>
        <dbReference type="ARBA" id="ARBA00023128"/>
    </source>
</evidence>
<evidence type="ECO:0000259" key="13">
    <source>
        <dbReference type="Pfam" id="PF08669"/>
    </source>
</evidence>
<organism evidence="14 15">
    <name type="scientific">Branchiostoma floridae</name>
    <name type="common">Florida lancelet</name>
    <name type="synonym">Amphioxus</name>
    <dbReference type="NCBI Taxonomy" id="7739"/>
    <lineage>
        <taxon>Eukaryota</taxon>
        <taxon>Metazoa</taxon>
        <taxon>Chordata</taxon>
        <taxon>Cephalochordata</taxon>
        <taxon>Leptocardii</taxon>
        <taxon>Amphioxiformes</taxon>
        <taxon>Branchiostomatidae</taxon>
        <taxon>Branchiostoma</taxon>
    </lineage>
</organism>
<dbReference type="FunFam" id="4.10.1250.10:FF:000002">
    <property type="entry name" value="Aminomethyltransferase"/>
    <property type="match status" value="1"/>
</dbReference>
<dbReference type="Gene3D" id="4.10.1250.10">
    <property type="entry name" value="Aminomethyltransferase fragment"/>
    <property type="match status" value="1"/>
</dbReference>
<dbReference type="FunFam" id="2.40.30.110:FF:000002">
    <property type="entry name" value="Aminomethyltransferase"/>
    <property type="match status" value="1"/>
</dbReference>
<dbReference type="PIRSF" id="PIRSF006487">
    <property type="entry name" value="GcvT"/>
    <property type="match status" value="1"/>
</dbReference>
<evidence type="ECO:0000256" key="7">
    <source>
        <dbReference type="ARBA" id="ARBA00022946"/>
    </source>
</evidence>
<comment type="catalytic activity">
    <reaction evidence="9 11">
        <text>N(6)-[(R)-S(8)-aminomethyldihydrolipoyl]-L-lysyl-[protein] + (6S)-5,6,7,8-tetrahydrofolate = N(6)-[(R)-dihydrolipoyl]-L-lysyl-[protein] + (6R)-5,10-methylene-5,6,7,8-tetrahydrofolate + NH4(+)</text>
        <dbReference type="Rhea" id="RHEA:16945"/>
        <dbReference type="Rhea" id="RHEA-COMP:10475"/>
        <dbReference type="Rhea" id="RHEA-COMP:10492"/>
        <dbReference type="ChEBI" id="CHEBI:15636"/>
        <dbReference type="ChEBI" id="CHEBI:28938"/>
        <dbReference type="ChEBI" id="CHEBI:57453"/>
        <dbReference type="ChEBI" id="CHEBI:83100"/>
        <dbReference type="ChEBI" id="CHEBI:83143"/>
        <dbReference type="EC" id="2.1.2.10"/>
    </reaction>
</comment>
<dbReference type="InterPro" id="IPR013977">
    <property type="entry name" value="GcvT_C"/>
</dbReference>
<reference evidence="15" key="2">
    <citation type="submission" date="2025-08" db="UniProtKB">
        <authorList>
            <consortium name="RefSeq"/>
        </authorList>
    </citation>
    <scope>IDENTIFICATION</scope>
    <source>
        <strain evidence="15">S238N-H82</strain>
        <tissue evidence="15">Testes</tissue>
    </source>
</reference>
<feature type="binding site" evidence="10">
    <location>
        <position position="266"/>
    </location>
    <ligand>
        <name>substrate</name>
    </ligand>
</feature>
<protein>
    <recommendedName>
        <fullName evidence="11">Aminomethyltransferase</fullName>
        <ecNumber evidence="11">2.1.2.10</ecNumber>
    </recommendedName>
    <alternativeName>
        <fullName evidence="11">Glycine cleavage system T protein</fullName>
    </alternativeName>
</protein>
<keyword evidence="8 11" id="KW-0496">Mitochondrion</keyword>
<dbReference type="GO" id="GO:0004047">
    <property type="term" value="F:aminomethyltransferase activity"/>
    <property type="evidence" value="ECO:0007669"/>
    <property type="project" value="UniProtKB-EC"/>
</dbReference>
<dbReference type="OMA" id="MPVQYPA"/>
<dbReference type="NCBIfam" id="NF001567">
    <property type="entry name" value="PRK00389.1"/>
    <property type="match status" value="1"/>
</dbReference>
<evidence type="ECO:0000256" key="4">
    <source>
        <dbReference type="ARBA" id="ARBA00011690"/>
    </source>
</evidence>
<evidence type="ECO:0000256" key="1">
    <source>
        <dbReference type="ARBA" id="ARBA00003631"/>
    </source>
</evidence>
<dbReference type="FunFam" id="3.30.1360.120:FF:000014">
    <property type="entry name" value="Aminomethyltransferase"/>
    <property type="match status" value="1"/>
</dbReference>
<dbReference type="SUPFAM" id="SSF101790">
    <property type="entry name" value="Aminomethyltransferase beta-barrel domain"/>
    <property type="match status" value="1"/>
</dbReference>
<dbReference type="GO" id="GO:0006546">
    <property type="term" value="P:glycine catabolic process"/>
    <property type="evidence" value="ECO:0007669"/>
    <property type="project" value="InterPro"/>
</dbReference>
<dbReference type="KEGG" id="bfo:118415317"/>
<evidence type="ECO:0000259" key="12">
    <source>
        <dbReference type="Pfam" id="PF01571"/>
    </source>
</evidence>
<dbReference type="Gene3D" id="3.30.1360.120">
    <property type="entry name" value="Probable tRNA modification gtpase trme, domain 1"/>
    <property type="match status" value="1"/>
</dbReference>
<evidence type="ECO:0000256" key="9">
    <source>
        <dbReference type="ARBA" id="ARBA00047665"/>
    </source>
</evidence>
<keyword evidence="5 11" id="KW-0032">Aminotransferase</keyword>
<sequence>MRTLAAVILLFLFFCKFVRRIIVSFHPKMTLTTVFRACMRLLQLRRLPERVTTIYARSFSSEADLKKTPLYEFHKEHGGKMVDFTGWSMPVQYKDGISASHLHTRTNASIFDVSHMVQSRIHGKDAVKFIESLTVGDVAGLQENQGTLTLFTNDRGGIMDDLIVSKTSEGFLYVVTNAGCAEKDIAHMQSQCKEFQAQGHDAAVEVIQEQFGLLALQGPSAAAALQAGVDADLSRITFMCSAVLTVFGVPGCRVTRCGYTGEDGFEVSIPVAQVVQVADSLLQVEAADVKLAGLGPRDSLRLEAGLCLYGNDIDEDTTPVEATLLWTVAKRRRAESNFPGAGVILQQIKDKPSRKRVGITSKGPPARAGTTILSEDGTSIGVVTSGCPSPSLKENVAMGYVQTAFAKAGTPLKLEVRGKQVPAQVSKMPFVPANYYYGK</sequence>
<dbReference type="GO" id="GO:0005739">
    <property type="term" value="C:mitochondrion"/>
    <property type="evidence" value="ECO:0000318"/>
    <property type="project" value="GO_Central"/>
</dbReference>
<dbReference type="EC" id="2.1.2.10" evidence="11"/>
<dbReference type="InterPro" id="IPR006222">
    <property type="entry name" value="GCVT_N"/>
</dbReference>
<dbReference type="OrthoDB" id="10263536at2759"/>
<dbReference type="SUPFAM" id="SSF103025">
    <property type="entry name" value="Folate-binding domain"/>
    <property type="match status" value="1"/>
</dbReference>
<evidence type="ECO:0000256" key="5">
    <source>
        <dbReference type="ARBA" id="ARBA00022576"/>
    </source>
</evidence>
<evidence type="ECO:0000256" key="3">
    <source>
        <dbReference type="ARBA" id="ARBA00008609"/>
    </source>
</evidence>
<evidence type="ECO:0000256" key="2">
    <source>
        <dbReference type="ARBA" id="ARBA00004173"/>
    </source>
</evidence>
<accession>A0A9J7L4K8</accession>
<dbReference type="GO" id="GO:0008483">
    <property type="term" value="F:transaminase activity"/>
    <property type="evidence" value="ECO:0007669"/>
    <property type="project" value="UniProtKB-KW"/>
</dbReference>
<dbReference type="GO" id="GO:0005960">
    <property type="term" value="C:glycine cleavage complex"/>
    <property type="evidence" value="ECO:0007669"/>
    <property type="project" value="InterPro"/>
</dbReference>
<dbReference type="AlphaFoldDB" id="A0A9J7L4K8"/>
<gene>
    <name evidence="15" type="primary">LOC118415317</name>
</gene>
<dbReference type="FunFam" id="3.30.70.1400:FF:000001">
    <property type="entry name" value="Aminomethyltransferase"/>
    <property type="match status" value="1"/>
</dbReference>
<comment type="subcellular location">
    <subcellularLocation>
        <location evidence="2 11">Mitochondrion</location>
    </subcellularLocation>
</comment>
<dbReference type="Gene3D" id="2.40.30.110">
    <property type="entry name" value="Aminomethyltransferase beta-barrel domains"/>
    <property type="match status" value="1"/>
</dbReference>
<evidence type="ECO:0000256" key="6">
    <source>
        <dbReference type="ARBA" id="ARBA00022679"/>
    </source>
</evidence>
<dbReference type="InterPro" id="IPR006223">
    <property type="entry name" value="GcvT"/>
</dbReference>
<keyword evidence="14" id="KW-1185">Reference proteome</keyword>
<proteinExistence type="inferred from homology"/>
<dbReference type="InterPro" id="IPR028896">
    <property type="entry name" value="GcvT/YgfZ/DmdA"/>
</dbReference>
<dbReference type="Proteomes" id="UP000001554">
    <property type="component" value="Chromosome 5"/>
</dbReference>
<feature type="domain" description="GCVT N-terminal" evidence="12">
    <location>
        <begin position="70"/>
        <end position="330"/>
    </location>
</feature>
<dbReference type="Pfam" id="PF01571">
    <property type="entry name" value="GCV_T"/>
    <property type="match status" value="1"/>
</dbReference>
<evidence type="ECO:0000313" key="14">
    <source>
        <dbReference type="Proteomes" id="UP000001554"/>
    </source>
</evidence>
<dbReference type="InterPro" id="IPR027266">
    <property type="entry name" value="TrmE/GcvT-like"/>
</dbReference>
<comment type="subunit">
    <text evidence="4 11">The glycine cleavage system is composed of four proteins: P, T, L and H.</text>
</comment>
<keyword evidence="7 11" id="KW-0809">Transit peptide</keyword>
<comment type="function">
    <text evidence="1 11">The glycine cleavage system catalyzes the degradation of glycine.</text>
</comment>
<evidence type="ECO:0000256" key="11">
    <source>
        <dbReference type="RuleBase" id="RU003981"/>
    </source>
</evidence>
<evidence type="ECO:0000313" key="15">
    <source>
        <dbReference type="RefSeq" id="XP_035675716.1"/>
    </source>
</evidence>
<dbReference type="PANTHER" id="PTHR43757:SF16">
    <property type="entry name" value="AMINOMETHYLTRANSFERASE, MITOCHONDRIAL"/>
    <property type="match status" value="1"/>
</dbReference>
<dbReference type="Pfam" id="PF08669">
    <property type="entry name" value="GCV_T_C"/>
    <property type="match status" value="1"/>
</dbReference>
<dbReference type="PANTHER" id="PTHR43757">
    <property type="entry name" value="AMINOMETHYLTRANSFERASE"/>
    <property type="match status" value="1"/>
</dbReference>
<dbReference type="RefSeq" id="XP_035675716.1">
    <property type="nucleotide sequence ID" value="XM_035819823.1"/>
</dbReference>
<feature type="domain" description="Aminomethyltransferase C-terminal" evidence="13">
    <location>
        <begin position="354"/>
        <end position="431"/>
    </location>
</feature>
<dbReference type="InterPro" id="IPR029043">
    <property type="entry name" value="GcvT/YgfZ_C"/>
</dbReference>
<reference evidence="14" key="1">
    <citation type="journal article" date="2020" name="Nat. Ecol. Evol.">
        <title>Deeply conserved synteny resolves early events in vertebrate evolution.</title>
        <authorList>
            <person name="Simakov O."/>
            <person name="Marletaz F."/>
            <person name="Yue J.X."/>
            <person name="O'Connell B."/>
            <person name="Jenkins J."/>
            <person name="Brandt A."/>
            <person name="Calef R."/>
            <person name="Tung C.H."/>
            <person name="Huang T.K."/>
            <person name="Schmutz J."/>
            <person name="Satoh N."/>
            <person name="Yu J.K."/>
            <person name="Putnam N.H."/>
            <person name="Green R.E."/>
            <person name="Rokhsar D.S."/>
        </authorList>
    </citation>
    <scope>NUCLEOTIDE SEQUENCE [LARGE SCALE GENOMIC DNA]</scope>
    <source>
        <strain evidence="14">S238N-H82</strain>
    </source>
</reference>
<evidence type="ECO:0000256" key="10">
    <source>
        <dbReference type="PIRSR" id="PIRSR006487-1"/>
    </source>
</evidence>
<name>A0A9J7L4K8_BRAFL</name>
<keyword evidence="6 11" id="KW-0808">Transferase</keyword>
<dbReference type="Gene3D" id="3.30.70.1400">
    <property type="entry name" value="Aminomethyltransferase beta-barrel domains"/>
    <property type="match status" value="1"/>
</dbReference>
<comment type="similarity">
    <text evidence="3 11">Belongs to the GcvT family.</text>
</comment>
<dbReference type="NCBIfam" id="TIGR00528">
    <property type="entry name" value="gcvT"/>
    <property type="match status" value="1"/>
</dbReference>